<feature type="region of interest" description="Disordered" evidence="4">
    <location>
        <begin position="570"/>
        <end position="603"/>
    </location>
</feature>
<reference evidence="6" key="2">
    <citation type="submission" date="2015-08" db="UniProtKB">
        <authorList>
            <consortium name="WormBaseParasite"/>
        </authorList>
    </citation>
    <scope>IDENTIFICATION</scope>
</reference>
<dbReference type="PANTHER" id="PTHR13213:SF2">
    <property type="entry name" value="MYB-BINDING PROTEIN 1A"/>
    <property type="match status" value="1"/>
</dbReference>
<dbReference type="GO" id="GO:0005730">
    <property type="term" value="C:nucleolus"/>
    <property type="evidence" value="ECO:0007669"/>
    <property type="project" value="InterPro"/>
</dbReference>
<dbReference type="Pfam" id="PF04931">
    <property type="entry name" value="DNA_pol_phi"/>
    <property type="match status" value="1"/>
</dbReference>
<evidence type="ECO:0000256" key="4">
    <source>
        <dbReference type="SAM" id="MobiDB-lite"/>
    </source>
</evidence>
<evidence type="ECO:0000256" key="2">
    <source>
        <dbReference type="ARBA" id="ARBA00006809"/>
    </source>
</evidence>
<evidence type="ECO:0000313" key="5">
    <source>
        <dbReference type="Proteomes" id="UP000035680"/>
    </source>
</evidence>
<sequence length="913" mass="104148">MRPPTEVLDKFYLLAEYDSEKRIEAIDNIIGNSEILKYKKYVVERCIEGLTSSRACVRIGYSGLLTEMLKKFSNDYALFSLEQIIIEKIDSQHNTFSVHSLDVAKVLLYSAAVKCGKYSDSDSVKHIISKLMDIVKRSLLLRIYIYEVIAGIVTNMNGEQFFKNYWEMVKTNNITVEIIWLLSRLPTAHRKVISKSCSYIGSKGEFEFDERHYEELGKALRNCDIAWRPNFIDILARIPNLYEKVIEPFASSGKEDYLKKLERYSICIPIALKYESISVSKIFSKSFASTIFNLSKFSGVTKRLVTPLVHDLIKQVYDTIETRNCDSSEITEIIKLCQEVSKGTFDSLIGHGNFNFEESLLMKLPFNSLVEMYKKDSSLLKKVSHAVVNSADKKAIKKFLSLLIESKDKEDGKTIESVISDIINSFFVTKKQDNQISKVEIKDDMKKIAKTLYKLVSSDNIIASNESFIIVVSLLKVVLYITTNMDDKESLLKIVNELDHLAGSDFDSEQLLDILLVLLSRESKVFKNIVYFFFTDLSKDFNEAEFEFLINTIGEKSSNLLGNDIDDEMEDEEEDGKNYDDFSDVEEEDLSDEKDSGDEEVDPKLKSALEEALGNGLSKEEGDDDDVELDDEAMLELDKAVSAVFKEHMSSKKEIKKQLQKQSNVFKGRVIQLLEILTSSCLSNDKHIVCINSLNSLVVSTQSLSSETNHGELIDIVEKTIDRIIANCKKLTISNDVIVELRQELHSFSSNISSTLGKKLCDKVSNFYITLARNIGEDNSSNEIVEQVSQCFKNKEKPDTLVIPLTPIKKHPENYISTVVELLKVVEENFSSSTTFITYIILDAAVSVLRKDLVNKTDDKKMAKKFKQIANAFEPIYEKYSSLEEENKKLRRSKLHDIINRFHKNLNKFNLYD</sequence>
<dbReference type="GO" id="GO:0003723">
    <property type="term" value="F:RNA binding"/>
    <property type="evidence" value="ECO:0007669"/>
    <property type="project" value="TreeGrafter"/>
</dbReference>
<dbReference type="GO" id="GO:0043565">
    <property type="term" value="F:sequence-specific DNA binding"/>
    <property type="evidence" value="ECO:0007669"/>
    <property type="project" value="TreeGrafter"/>
</dbReference>
<reference evidence="5" key="1">
    <citation type="submission" date="2014-07" db="EMBL/GenBank/DDBJ databases">
        <authorList>
            <person name="Martin A.A"/>
            <person name="De Silva N."/>
        </authorList>
    </citation>
    <scope>NUCLEOTIDE SEQUENCE</scope>
</reference>
<dbReference type="AlphaFoldDB" id="A0A0K0F091"/>
<dbReference type="InterPro" id="IPR016024">
    <property type="entry name" value="ARM-type_fold"/>
</dbReference>
<dbReference type="Proteomes" id="UP000035680">
    <property type="component" value="Unassembled WGS sequence"/>
</dbReference>
<evidence type="ECO:0000313" key="6">
    <source>
        <dbReference type="WBParaSite" id="SVE_0220400.1"/>
    </source>
</evidence>
<dbReference type="InterPro" id="IPR007015">
    <property type="entry name" value="DNA_pol_V/MYBBP1A"/>
</dbReference>
<protein>
    <submittedName>
        <fullName evidence="6">Myb-binding protein 1A</fullName>
    </submittedName>
</protein>
<accession>A0A0K0F091</accession>
<proteinExistence type="inferred from homology"/>
<dbReference type="STRING" id="75913.A0A0K0F091"/>
<keyword evidence="5" id="KW-1185">Reference proteome</keyword>
<comment type="similarity">
    <text evidence="2">Belongs to the MYBBP1A family.</text>
</comment>
<keyword evidence="3" id="KW-0539">Nucleus</keyword>
<evidence type="ECO:0000256" key="1">
    <source>
        <dbReference type="ARBA" id="ARBA00004123"/>
    </source>
</evidence>
<feature type="compositionally biased region" description="Acidic residues" evidence="4">
    <location>
        <begin position="570"/>
        <end position="601"/>
    </location>
</feature>
<dbReference type="WBParaSite" id="SVE_0220400.1">
    <property type="protein sequence ID" value="SVE_0220400.1"/>
    <property type="gene ID" value="SVE_0220400"/>
</dbReference>
<dbReference type="PANTHER" id="PTHR13213">
    <property type="entry name" value="MYB-BINDING PROTEIN 1A FAMILY MEMBER"/>
    <property type="match status" value="1"/>
</dbReference>
<comment type="subcellular location">
    <subcellularLocation>
        <location evidence="1">Nucleus</location>
    </subcellularLocation>
</comment>
<organism evidence="5 6">
    <name type="scientific">Strongyloides venezuelensis</name>
    <name type="common">Threadworm</name>
    <dbReference type="NCBI Taxonomy" id="75913"/>
    <lineage>
        <taxon>Eukaryota</taxon>
        <taxon>Metazoa</taxon>
        <taxon>Ecdysozoa</taxon>
        <taxon>Nematoda</taxon>
        <taxon>Chromadorea</taxon>
        <taxon>Rhabditida</taxon>
        <taxon>Tylenchina</taxon>
        <taxon>Panagrolaimomorpha</taxon>
        <taxon>Strongyloidoidea</taxon>
        <taxon>Strongyloididae</taxon>
        <taxon>Strongyloides</taxon>
    </lineage>
</organism>
<evidence type="ECO:0000256" key="3">
    <source>
        <dbReference type="ARBA" id="ARBA00023242"/>
    </source>
</evidence>
<dbReference type="GO" id="GO:0003714">
    <property type="term" value="F:transcription corepressor activity"/>
    <property type="evidence" value="ECO:0007669"/>
    <property type="project" value="TreeGrafter"/>
</dbReference>
<name>A0A0K0F091_STRVS</name>
<dbReference type="SUPFAM" id="SSF48371">
    <property type="entry name" value="ARM repeat"/>
    <property type="match status" value="1"/>
</dbReference>